<dbReference type="Proteomes" id="UP000502298">
    <property type="component" value="Chromosome"/>
</dbReference>
<evidence type="ECO:0000256" key="2">
    <source>
        <dbReference type="SAM" id="Phobius"/>
    </source>
</evidence>
<dbReference type="EMBL" id="CP050804">
    <property type="protein sequence ID" value="QJC21898.1"/>
    <property type="molecule type" value="Genomic_DNA"/>
</dbReference>
<dbReference type="InterPro" id="IPR019554">
    <property type="entry name" value="Soluble_ligand-bd"/>
</dbReference>
<dbReference type="Pfam" id="PF12836">
    <property type="entry name" value="HHH_3"/>
    <property type="match status" value="1"/>
</dbReference>
<dbReference type="Gene3D" id="1.10.150.310">
    <property type="entry name" value="Tex RuvX-like domain-like"/>
    <property type="match status" value="1"/>
</dbReference>
<dbReference type="InterPro" id="IPR004509">
    <property type="entry name" value="Competence_ComEA_HhH"/>
</dbReference>
<dbReference type="InterPro" id="IPR010994">
    <property type="entry name" value="RuvA_2-like"/>
</dbReference>
<dbReference type="PANTHER" id="PTHR21180:SF32">
    <property type="entry name" value="ENDONUCLEASE_EXONUCLEASE_PHOSPHATASE FAMILY DOMAIN-CONTAINING PROTEIN 1"/>
    <property type="match status" value="1"/>
</dbReference>
<organism evidence="4 5">
    <name type="scientific">Arcanobacterium buesumense</name>
    <dbReference type="NCBI Taxonomy" id="2722751"/>
    <lineage>
        <taxon>Bacteria</taxon>
        <taxon>Bacillati</taxon>
        <taxon>Actinomycetota</taxon>
        <taxon>Actinomycetes</taxon>
        <taxon>Actinomycetales</taxon>
        <taxon>Actinomycetaceae</taxon>
        <taxon>Arcanobacterium</taxon>
    </lineage>
</organism>
<feature type="transmembrane region" description="Helical" evidence="2">
    <location>
        <begin position="80"/>
        <end position="101"/>
    </location>
</feature>
<keyword evidence="5" id="KW-1185">Reference proteome</keyword>
<dbReference type="SMART" id="SM00278">
    <property type="entry name" value="HhH1"/>
    <property type="match status" value="2"/>
</dbReference>
<dbReference type="NCBIfam" id="TIGR00426">
    <property type="entry name" value="competence protein ComEA helix-hairpin-helix repeat region"/>
    <property type="match status" value="1"/>
</dbReference>
<dbReference type="GO" id="GO:0006281">
    <property type="term" value="P:DNA repair"/>
    <property type="evidence" value="ECO:0007669"/>
    <property type="project" value="InterPro"/>
</dbReference>
<feature type="domain" description="Helix-hairpin-helix DNA-binding motif class 1" evidence="3">
    <location>
        <begin position="279"/>
        <end position="298"/>
    </location>
</feature>
<dbReference type="AlphaFoldDB" id="A0A6H2EJZ7"/>
<keyword evidence="2" id="KW-0472">Membrane</keyword>
<dbReference type="KEGG" id="arca:HC352_04860"/>
<reference evidence="4 5" key="1">
    <citation type="submission" date="2020-03" db="EMBL/GenBank/DDBJ databases">
        <title>Complete genome of Arcanobacterium buesumensis sp. nov. strain 2701.</title>
        <authorList>
            <person name="Borowiak M."/>
            <person name="Alssahen M."/>
            <person name="Laemmler C."/>
            <person name="Malorny B."/>
            <person name="Hassan A."/>
            <person name="Prenger-Berninghoff E."/>
            <person name="Ploetz M."/>
            <person name="Abdulmawjood A."/>
        </authorList>
    </citation>
    <scope>NUCLEOTIDE SEQUENCE [LARGE SCALE GENOMIC DNA]</scope>
    <source>
        <strain evidence="4 5">2701</strain>
    </source>
</reference>
<proteinExistence type="predicted"/>
<evidence type="ECO:0000313" key="4">
    <source>
        <dbReference type="EMBL" id="QJC21898.1"/>
    </source>
</evidence>
<feature type="domain" description="Helix-hairpin-helix DNA-binding motif class 1" evidence="3">
    <location>
        <begin position="249"/>
        <end position="268"/>
    </location>
</feature>
<dbReference type="GO" id="GO:0003677">
    <property type="term" value="F:DNA binding"/>
    <property type="evidence" value="ECO:0007669"/>
    <property type="project" value="UniProtKB-KW"/>
</dbReference>
<keyword evidence="2" id="KW-1133">Transmembrane helix</keyword>
<feature type="region of interest" description="Disordered" evidence="1">
    <location>
        <begin position="1"/>
        <end position="23"/>
    </location>
</feature>
<evidence type="ECO:0000256" key="1">
    <source>
        <dbReference type="SAM" id="MobiDB-lite"/>
    </source>
</evidence>
<feature type="compositionally biased region" description="Polar residues" evidence="1">
    <location>
        <begin position="123"/>
        <end position="140"/>
    </location>
</feature>
<dbReference type="GO" id="GO:0015627">
    <property type="term" value="C:type II protein secretion system complex"/>
    <property type="evidence" value="ECO:0007669"/>
    <property type="project" value="TreeGrafter"/>
</dbReference>
<keyword evidence="4" id="KW-0238">DNA-binding</keyword>
<evidence type="ECO:0000259" key="3">
    <source>
        <dbReference type="SMART" id="SM00278"/>
    </source>
</evidence>
<dbReference type="Gene3D" id="3.10.560.10">
    <property type="entry name" value="Outer membrane lipoprotein wza domain like"/>
    <property type="match status" value="1"/>
</dbReference>
<feature type="compositionally biased region" description="Polar residues" evidence="1">
    <location>
        <begin position="105"/>
        <end position="115"/>
    </location>
</feature>
<feature type="compositionally biased region" description="Basic residues" evidence="1">
    <location>
        <begin position="1"/>
        <end position="22"/>
    </location>
</feature>
<evidence type="ECO:0000313" key="5">
    <source>
        <dbReference type="Proteomes" id="UP000502298"/>
    </source>
</evidence>
<dbReference type="RefSeq" id="WP_168917837.1">
    <property type="nucleotide sequence ID" value="NZ_CP050804.1"/>
</dbReference>
<dbReference type="GO" id="GO:0015628">
    <property type="term" value="P:protein secretion by the type II secretion system"/>
    <property type="evidence" value="ECO:0007669"/>
    <property type="project" value="TreeGrafter"/>
</dbReference>
<dbReference type="InterPro" id="IPR003583">
    <property type="entry name" value="Hlx-hairpin-Hlx_DNA-bd_motif"/>
</dbReference>
<feature type="region of interest" description="Disordered" evidence="1">
    <location>
        <begin position="105"/>
        <end position="158"/>
    </location>
</feature>
<dbReference type="PANTHER" id="PTHR21180">
    <property type="entry name" value="ENDONUCLEASE/EXONUCLEASE/PHOSPHATASE FAMILY DOMAIN-CONTAINING PROTEIN 1"/>
    <property type="match status" value="1"/>
</dbReference>
<sequence length="302" mass="32007">MSVPPPRRRHGRHSNSLRRSPRTKIGYIDHQPDNQEALRSTNSSRIHALTTTALKMGAGEDISALSASGNRLRIAWAPDAARVIAIVVVFMTVVVIVSSLWQGTPTVHASPGGTQSEEEKSSHLPQNNAEASTELPNNSMADGASAERNRNDSEKNTAVNQSSLVVYVSGAVHNPGVVTVNAGSRINDVVMAAGGLTQEADLARINLAATVTDGEHIHVLGYNDAGVDTSSHVSAEQTRGVDVNSADANALEAVPGIGPATAQAIIRWRESHGKFTQIDQLTDVPGIGPKSLDRLREHLRVG</sequence>
<protein>
    <submittedName>
        <fullName evidence="4">ComEA family DNA-binding protein</fullName>
    </submittedName>
</protein>
<dbReference type="InterPro" id="IPR051675">
    <property type="entry name" value="Endo/Exo/Phosphatase_dom_1"/>
</dbReference>
<name>A0A6H2EJZ7_9ACTO</name>
<dbReference type="SUPFAM" id="SSF47781">
    <property type="entry name" value="RuvA domain 2-like"/>
    <property type="match status" value="1"/>
</dbReference>
<feature type="compositionally biased region" description="Basic and acidic residues" evidence="1">
    <location>
        <begin position="145"/>
        <end position="155"/>
    </location>
</feature>
<keyword evidence="2" id="KW-0812">Transmembrane</keyword>
<accession>A0A6H2EJZ7</accession>
<gene>
    <name evidence="4" type="ORF">HC352_04860</name>
</gene>
<dbReference type="Pfam" id="PF10531">
    <property type="entry name" value="SLBB"/>
    <property type="match status" value="1"/>
</dbReference>